<evidence type="ECO:0000256" key="1">
    <source>
        <dbReference type="SAM" id="MobiDB-lite"/>
    </source>
</evidence>
<dbReference type="EMBL" id="PJBV01000016">
    <property type="protein sequence ID" value="PKH40899.1"/>
    <property type="molecule type" value="Genomic_DNA"/>
</dbReference>
<proteinExistence type="predicted"/>
<dbReference type="InterPro" id="IPR011049">
    <property type="entry name" value="Serralysin-like_metalloprot_C"/>
</dbReference>
<name>A0ABX4QWR9_9ACTN</name>
<dbReference type="InterPro" id="IPR018511">
    <property type="entry name" value="Hemolysin-typ_Ca-bd_CS"/>
</dbReference>
<keyword evidence="3" id="KW-1185">Reference proteome</keyword>
<comment type="caution">
    <text evidence="2">The sequence shown here is derived from an EMBL/GenBank/DDBJ whole genome shotgun (WGS) entry which is preliminary data.</text>
</comment>
<dbReference type="SUPFAM" id="SSF51120">
    <property type="entry name" value="beta-Roll"/>
    <property type="match status" value="1"/>
</dbReference>
<protein>
    <recommendedName>
        <fullName evidence="4">Hemolysin-type calcium-binding repeat-containing protein</fullName>
    </recommendedName>
</protein>
<organism evidence="2 3">
    <name type="scientific">Nocardioides alpinus</name>
    <dbReference type="NCBI Taxonomy" id="748909"/>
    <lineage>
        <taxon>Bacteria</taxon>
        <taxon>Bacillati</taxon>
        <taxon>Actinomycetota</taxon>
        <taxon>Actinomycetes</taxon>
        <taxon>Propionibacteriales</taxon>
        <taxon>Nocardioidaceae</taxon>
        <taxon>Nocardioides</taxon>
    </lineage>
</organism>
<evidence type="ECO:0000313" key="2">
    <source>
        <dbReference type="EMBL" id="PKH40899.1"/>
    </source>
</evidence>
<feature type="compositionally biased region" description="Basic and acidic residues" evidence="1">
    <location>
        <begin position="443"/>
        <end position="454"/>
    </location>
</feature>
<evidence type="ECO:0000313" key="3">
    <source>
        <dbReference type="Proteomes" id="UP000233565"/>
    </source>
</evidence>
<gene>
    <name evidence="2" type="ORF">CXG46_10560</name>
</gene>
<dbReference type="Proteomes" id="UP000233565">
    <property type="component" value="Unassembled WGS sequence"/>
</dbReference>
<feature type="region of interest" description="Disordered" evidence="1">
    <location>
        <begin position="434"/>
        <end position="454"/>
    </location>
</feature>
<dbReference type="PRINTS" id="PR00313">
    <property type="entry name" value="CABNDNGRPT"/>
</dbReference>
<sequence>MPMSGRRRPSALRDNFLVRCVVILLRQRSRGIMRTISLAAVALLGAALLAPVGTAAAAGETCQGQAATIVGTPGGQITGTEGADVIVTNGATNVDALGGDDMVCATIQRATYAPRVIMILGGGADTFIPSALGGATIYAGTVDGTDTEADIIRASGYGVVITGMVGQPNADIIDLAFGEVSWSGIQTAPGAVSVGTGGVLSGRSARSHDPGGILGVRSANGDVTMDASGTVTRVDTALTWTGQFAGLEFTTSAEYGRFTFRGTNSAERVKVDAATTYNRDIALGGGNDLYVSNSLGGKATRIKGDGGYNELLLDLHSHDRVRADLSRSRVTATKMGVEDSVRVRGFNGLTVAAKRADVIGTDRADHIKVIACRTTIEGMKGRDILDAEARHVLYDGDPWTKPRCSNYEATIYGGPGNDLIDGSSGDDRLVGDRGRDTIAGGPGKDRLIGGPGKDRVSGGLQRDVCQGERVRDCEKRI</sequence>
<dbReference type="PROSITE" id="PS00330">
    <property type="entry name" value="HEMOLYSIN_CALCIUM"/>
    <property type="match status" value="2"/>
</dbReference>
<dbReference type="Gene3D" id="2.150.10.10">
    <property type="entry name" value="Serralysin-like metalloprotease, C-terminal"/>
    <property type="match status" value="1"/>
</dbReference>
<dbReference type="InterPro" id="IPR001343">
    <property type="entry name" value="Hemolysn_Ca-bd"/>
</dbReference>
<dbReference type="Pfam" id="PF00353">
    <property type="entry name" value="HemolysinCabind"/>
    <property type="match status" value="1"/>
</dbReference>
<accession>A0ABX4QWR9</accession>
<reference evidence="2 3" key="1">
    <citation type="submission" date="2017-12" db="EMBL/GenBank/DDBJ databases">
        <title>Pharmacopeia of the Arctic Ocean.</title>
        <authorList>
            <person name="Collins E."/>
            <person name="Ducluzeau A.-L."/>
        </authorList>
    </citation>
    <scope>NUCLEOTIDE SEQUENCE [LARGE SCALE GENOMIC DNA]</scope>
    <source>
        <strain evidence="2 3">DSM 23325</strain>
    </source>
</reference>
<evidence type="ECO:0008006" key="4">
    <source>
        <dbReference type="Google" id="ProtNLM"/>
    </source>
</evidence>